<feature type="transmembrane region" description="Helical" evidence="7">
    <location>
        <begin position="23"/>
        <end position="41"/>
    </location>
</feature>
<comment type="subcellular location">
    <subcellularLocation>
        <location evidence="1">Membrane</location>
        <topology evidence="1">Multi-pass membrane protein</topology>
    </subcellularLocation>
</comment>
<evidence type="ECO:0000256" key="5">
    <source>
        <dbReference type="ARBA" id="ARBA00038359"/>
    </source>
</evidence>
<dbReference type="PANTHER" id="PTHR33048">
    <property type="entry name" value="PTH11-LIKE INTEGRAL MEMBRANE PROTEIN (AFU_ORTHOLOGUE AFUA_5G11245)"/>
    <property type="match status" value="1"/>
</dbReference>
<sequence length="380" mass="42174">MSAAASPDAPLAAGAAQSVDPRTLAAIIWTCFSVATLFAALRLTVRWRQNRHFLADDYCIILAWMCLVTMASLQTRQLDALYYTTYLVAGRIPVTAETAARLEDLARWQYPIIKLFWTVLWSVKASFMAVFYPLVKTLPVRRGLWYCVAVFALLAYIGCWVASTLTCSPPSDYFRAGKCNKPHEVWMQTFNVLYSTSVDVVSDMMIMALPLTILPSLQIDGKKKIGLAVAFSLASIIICVAIVRMTHVIKGQHVDLVGLAIWGAVETATAVVVGSLLPLKALLTRGVKKYHSSASKSNTQRYGIHQNQPGDAITYVPDMTSRSVMVTQSIPLDDLHRSRQMNGRIYVQRTYETHASRDDSSREDDDEVAIVKSQAKGWEA</sequence>
<dbReference type="STRING" id="645133.E3QTA5"/>
<dbReference type="EMBL" id="GG697376">
    <property type="protein sequence ID" value="EFQ34093.1"/>
    <property type="molecule type" value="Genomic_DNA"/>
</dbReference>
<evidence type="ECO:0000313" key="10">
    <source>
        <dbReference type="Proteomes" id="UP000008782"/>
    </source>
</evidence>
<dbReference type="eggNOG" id="ENOG502SSB8">
    <property type="taxonomic scope" value="Eukaryota"/>
</dbReference>
<evidence type="ECO:0000256" key="1">
    <source>
        <dbReference type="ARBA" id="ARBA00004141"/>
    </source>
</evidence>
<protein>
    <recommendedName>
        <fullName evidence="8">Rhodopsin domain-containing protein</fullName>
    </recommendedName>
</protein>
<dbReference type="HOGENOM" id="CLU_046870_5_1_1"/>
<comment type="similarity">
    <text evidence="5">Belongs to the SAT4 family.</text>
</comment>
<evidence type="ECO:0000256" key="3">
    <source>
        <dbReference type="ARBA" id="ARBA00022989"/>
    </source>
</evidence>
<dbReference type="RefSeq" id="XP_008098113.1">
    <property type="nucleotide sequence ID" value="XM_008099922.1"/>
</dbReference>
<dbReference type="AlphaFoldDB" id="E3QTA5"/>
<feature type="transmembrane region" description="Helical" evidence="7">
    <location>
        <begin position="259"/>
        <end position="279"/>
    </location>
</feature>
<feature type="region of interest" description="Disordered" evidence="6">
    <location>
        <begin position="352"/>
        <end position="380"/>
    </location>
</feature>
<keyword evidence="2 7" id="KW-0812">Transmembrane</keyword>
<dbReference type="VEuPathDB" id="FungiDB:GLRG_09237"/>
<feature type="transmembrane region" description="Helical" evidence="7">
    <location>
        <begin position="112"/>
        <end position="132"/>
    </location>
</feature>
<name>E3QTA5_COLGM</name>
<feature type="transmembrane region" description="Helical" evidence="7">
    <location>
        <begin position="144"/>
        <end position="163"/>
    </location>
</feature>
<dbReference type="Proteomes" id="UP000008782">
    <property type="component" value="Unassembled WGS sequence"/>
</dbReference>
<evidence type="ECO:0000313" key="9">
    <source>
        <dbReference type="EMBL" id="EFQ34093.1"/>
    </source>
</evidence>
<dbReference type="GeneID" id="24414602"/>
<dbReference type="Pfam" id="PF20684">
    <property type="entry name" value="Fung_rhodopsin"/>
    <property type="match status" value="1"/>
</dbReference>
<evidence type="ECO:0000256" key="4">
    <source>
        <dbReference type="ARBA" id="ARBA00023136"/>
    </source>
</evidence>
<keyword evidence="4 7" id="KW-0472">Membrane</keyword>
<dbReference type="OrthoDB" id="444631at2759"/>
<feature type="transmembrane region" description="Helical" evidence="7">
    <location>
        <begin position="53"/>
        <end position="73"/>
    </location>
</feature>
<reference evidence="10" key="1">
    <citation type="journal article" date="2012" name="Nat. Genet.">
        <title>Lifestyle transitions in plant pathogenic Colletotrichum fungi deciphered by genome and transcriptome analyses.</title>
        <authorList>
            <person name="O'Connell R.J."/>
            <person name="Thon M.R."/>
            <person name="Hacquard S."/>
            <person name="Amyotte S.G."/>
            <person name="Kleemann J."/>
            <person name="Torres M.F."/>
            <person name="Damm U."/>
            <person name="Buiate E.A."/>
            <person name="Epstein L."/>
            <person name="Alkan N."/>
            <person name="Altmueller J."/>
            <person name="Alvarado-Balderrama L."/>
            <person name="Bauser C.A."/>
            <person name="Becker C."/>
            <person name="Birren B.W."/>
            <person name="Chen Z."/>
            <person name="Choi J."/>
            <person name="Crouch J.A."/>
            <person name="Duvick J.P."/>
            <person name="Farman M.A."/>
            <person name="Gan P."/>
            <person name="Heiman D."/>
            <person name="Henrissat B."/>
            <person name="Howard R.J."/>
            <person name="Kabbage M."/>
            <person name="Koch C."/>
            <person name="Kracher B."/>
            <person name="Kubo Y."/>
            <person name="Law A.D."/>
            <person name="Lebrun M.-H."/>
            <person name="Lee Y.-H."/>
            <person name="Miyara I."/>
            <person name="Moore N."/>
            <person name="Neumann U."/>
            <person name="Nordstroem K."/>
            <person name="Panaccione D.G."/>
            <person name="Panstruga R."/>
            <person name="Place M."/>
            <person name="Proctor R.H."/>
            <person name="Prusky D."/>
            <person name="Rech G."/>
            <person name="Reinhardt R."/>
            <person name="Rollins J.A."/>
            <person name="Rounsley S."/>
            <person name="Schardl C.L."/>
            <person name="Schwartz D.C."/>
            <person name="Shenoy N."/>
            <person name="Shirasu K."/>
            <person name="Sikhakolli U.R."/>
            <person name="Stueber K."/>
            <person name="Sukno S.A."/>
            <person name="Sweigard J.A."/>
            <person name="Takano Y."/>
            <person name="Takahara H."/>
            <person name="Trail F."/>
            <person name="van der Does H.C."/>
            <person name="Voll L.M."/>
            <person name="Will I."/>
            <person name="Young S."/>
            <person name="Zeng Q."/>
            <person name="Zhang J."/>
            <person name="Zhou S."/>
            <person name="Dickman M.B."/>
            <person name="Schulze-Lefert P."/>
            <person name="Ver Loren van Themaat E."/>
            <person name="Ma L.-J."/>
            <person name="Vaillancourt L.J."/>
        </authorList>
    </citation>
    <scope>NUCLEOTIDE SEQUENCE [LARGE SCALE GENOMIC DNA]</scope>
    <source>
        <strain evidence="10">M1.001 / M2 / FGSC 10212</strain>
    </source>
</reference>
<evidence type="ECO:0000256" key="2">
    <source>
        <dbReference type="ARBA" id="ARBA00022692"/>
    </source>
</evidence>
<dbReference type="PANTHER" id="PTHR33048:SF162">
    <property type="entry name" value="SATRATOXIN BIOSYNTHESIS SC1 CLUSTER PROTEIN 4"/>
    <property type="match status" value="1"/>
</dbReference>
<keyword evidence="10" id="KW-1185">Reference proteome</keyword>
<accession>E3QTA5</accession>
<evidence type="ECO:0000259" key="8">
    <source>
        <dbReference type="Pfam" id="PF20684"/>
    </source>
</evidence>
<feature type="transmembrane region" description="Helical" evidence="7">
    <location>
        <begin position="192"/>
        <end position="213"/>
    </location>
</feature>
<keyword evidence="3 7" id="KW-1133">Transmembrane helix</keyword>
<proteinExistence type="inferred from homology"/>
<feature type="domain" description="Rhodopsin" evidence="8">
    <location>
        <begin position="41"/>
        <end position="284"/>
    </location>
</feature>
<feature type="transmembrane region" description="Helical" evidence="7">
    <location>
        <begin position="225"/>
        <end position="247"/>
    </location>
</feature>
<dbReference type="GO" id="GO:0016020">
    <property type="term" value="C:membrane"/>
    <property type="evidence" value="ECO:0007669"/>
    <property type="project" value="UniProtKB-SubCell"/>
</dbReference>
<dbReference type="InterPro" id="IPR052337">
    <property type="entry name" value="SAT4-like"/>
</dbReference>
<evidence type="ECO:0000256" key="7">
    <source>
        <dbReference type="SAM" id="Phobius"/>
    </source>
</evidence>
<dbReference type="InterPro" id="IPR049326">
    <property type="entry name" value="Rhodopsin_dom_fungi"/>
</dbReference>
<gene>
    <name evidence="9" type="ORF">GLRG_09237</name>
</gene>
<organism evidence="10">
    <name type="scientific">Colletotrichum graminicola (strain M1.001 / M2 / FGSC 10212)</name>
    <name type="common">Maize anthracnose fungus</name>
    <name type="synonym">Glomerella graminicola</name>
    <dbReference type="NCBI Taxonomy" id="645133"/>
    <lineage>
        <taxon>Eukaryota</taxon>
        <taxon>Fungi</taxon>
        <taxon>Dikarya</taxon>
        <taxon>Ascomycota</taxon>
        <taxon>Pezizomycotina</taxon>
        <taxon>Sordariomycetes</taxon>
        <taxon>Hypocreomycetidae</taxon>
        <taxon>Glomerellales</taxon>
        <taxon>Glomerellaceae</taxon>
        <taxon>Colletotrichum</taxon>
        <taxon>Colletotrichum graminicola species complex</taxon>
    </lineage>
</organism>
<evidence type="ECO:0000256" key="6">
    <source>
        <dbReference type="SAM" id="MobiDB-lite"/>
    </source>
</evidence>